<evidence type="ECO:0000256" key="3">
    <source>
        <dbReference type="ARBA" id="ARBA00022694"/>
    </source>
</evidence>
<feature type="compositionally biased region" description="Basic and acidic residues" evidence="8">
    <location>
        <begin position="536"/>
        <end position="556"/>
    </location>
</feature>
<evidence type="ECO:0000256" key="2">
    <source>
        <dbReference type="ARBA" id="ARBA00022574"/>
    </source>
</evidence>
<dbReference type="GO" id="GO:0106004">
    <property type="term" value="P:tRNA (guanine-N7)-methylation"/>
    <property type="evidence" value="ECO:0007669"/>
    <property type="project" value="UniProtKB-UniRule"/>
</dbReference>
<dbReference type="InterPro" id="IPR019775">
    <property type="entry name" value="WD40_repeat_CS"/>
</dbReference>
<dbReference type="OrthoDB" id="339900at2759"/>
<dbReference type="HAMAP" id="MF_03056">
    <property type="entry name" value="TRM82"/>
    <property type="match status" value="1"/>
</dbReference>
<accession>A0A9P5YU74</accession>
<gene>
    <name evidence="9" type="ORF">BDN70DRAFT_883971</name>
</gene>
<keyword evidence="3 6" id="KW-0819">tRNA processing</keyword>
<evidence type="ECO:0000256" key="7">
    <source>
        <dbReference type="PROSITE-ProRule" id="PRU00221"/>
    </source>
</evidence>
<comment type="similarity">
    <text evidence="6">Belongs to the WD repeat TRM82 family.</text>
</comment>
<dbReference type="InterPro" id="IPR036322">
    <property type="entry name" value="WD40_repeat_dom_sf"/>
</dbReference>
<dbReference type="PANTHER" id="PTHR16288">
    <property type="entry name" value="WD40 REPEAT PROTEIN 4"/>
    <property type="match status" value="1"/>
</dbReference>
<dbReference type="Proteomes" id="UP000807469">
    <property type="component" value="Unassembled WGS sequence"/>
</dbReference>
<evidence type="ECO:0000313" key="10">
    <source>
        <dbReference type="Proteomes" id="UP000807469"/>
    </source>
</evidence>
<dbReference type="Gene3D" id="2.130.10.10">
    <property type="entry name" value="YVTN repeat-like/Quinoprotein amine dehydrogenase"/>
    <property type="match status" value="2"/>
</dbReference>
<evidence type="ECO:0000313" key="9">
    <source>
        <dbReference type="EMBL" id="KAF9475213.1"/>
    </source>
</evidence>
<keyword evidence="5 6" id="KW-0539">Nucleus</keyword>
<dbReference type="GO" id="GO:0005634">
    <property type="term" value="C:nucleus"/>
    <property type="evidence" value="ECO:0007669"/>
    <property type="project" value="UniProtKB-SubCell"/>
</dbReference>
<dbReference type="PANTHER" id="PTHR16288:SF0">
    <property type="entry name" value="TRNA (GUANINE-N(7)-)-METHYLTRANSFERASE NON-CATALYTIC SUBUNIT WDR4"/>
    <property type="match status" value="1"/>
</dbReference>
<keyword evidence="4 6" id="KW-0677">Repeat</keyword>
<dbReference type="PROSITE" id="PS00678">
    <property type="entry name" value="WD_REPEATS_1"/>
    <property type="match status" value="1"/>
</dbReference>
<dbReference type="InterPro" id="IPR028884">
    <property type="entry name" value="Trm82"/>
</dbReference>
<dbReference type="InterPro" id="IPR015943">
    <property type="entry name" value="WD40/YVTN_repeat-like_dom_sf"/>
</dbReference>
<feature type="repeat" description="WD" evidence="7">
    <location>
        <begin position="48"/>
        <end position="89"/>
    </location>
</feature>
<keyword evidence="10" id="KW-1185">Reference proteome</keyword>
<dbReference type="AlphaFoldDB" id="A0A9P5YU74"/>
<evidence type="ECO:0000256" key="1">
    <source>
        <dbReference type="ARBA" id="ARBA00004123"/>
    </source>
</evidence>
<feature type="compositionally biased region" description="Basic and acidic residues" evidence="8">
    <location>
        <begin position="306"/>
        <end position="320"/>
    </location>
</feature>
<comment type="function">
    <text evidence="6">Required for the formation of N(7)-methylguanine at position 46 (m7G46) in tRNA. In the complex, it is required to stabilize and induce conformational changes of the catalytic subunit.</text>
</comment>
<dbReference type="PROSITE" id="PS50082">
    <property type="entry name" value="WD_REPEATS_2"/>
    <property type="match status" value="1"/>
</dbReference>
<reference evidence="9" key="1">
    <citation type="submission" date="2020-11" db="EMBL/GenBank/DDBJ databases">
        <authorList>
            <consortium name="DOE Joint Genome Institute"/>
            <person name="Ahrendt S."/>
            <person name="Riley R."/>
            <person name="Andreopoulos W."/>
            <person name="Labutti K."/>
            <person name="Pangilinan J."/>
            <person name="Ruiz-Duenas F.J."/>
            <person name="Barrasa J.M."/>
            <person name="Sanchez-Garcia M."/>
            <person name="Camarero S."/>
            <person name="Miyauchi S."/>
            <person name="Serrano A."/>
            <person name="Linde D."/>
            <person name="Babiker R."/>
            <person name="Drula E."/>
            <person name="Ayuso-Fernandez I."/>
            <person name="Pacheco R."/>
            <person name="Padilla G."/>
            <person name="Ferreira P."/>
            <person name="Barriuso J."/>
            <person name="Kellner H."/>
            <person name="Castanera R."/>
            <person name="Alfaro M."/>
            <person name="Ramirez L."/>
            <person name="Pisabarro A.G."/>
            <person name="Kuo A."/>
            <person name="Tritt A."/>
            <person name="Lipzen A."/>
            <person name="He G."/>
            <person name="Yan M."/>
            <person name="Ng V."/>
            <person name="Cullen D."/>
            <person name="Martin F."/>
            <person name="Rosso M.-N."/>
            <person name="Henrissat B."/>
            <person name="Hibbett D."/>
            <person name="Martinez A.T."/>
            <person name="Grigoriev I.V."/>
        </authorList>
    </citation>
    <scope>NUCLEOTIDE SEQUENCE</scope>
    <source>
        <strain evidence="9">CIRM-BRFM 674</strain>
    </source>
</reference>
<evidence type="ECO:0000256" key="5">
    <source>
        <dbReference type="ARBA" id="ARBA00023242"/>
    </source>
</evidence>
<sequence length="570" mass="62139">MSFFPHSRVFVGPSKTVDIAGPHIQVLDSLTGNVLSSTANFSEEQKERVLESGPIRCAAVDRDLKYLLTSGEDKMLKLWEIDALKLLNERELPKRPTAVAFTSNAETLVVSDKFGDVFSYPFIYTPPTAEELNLREKERSRDPLASHENPSGGQLILGHVSPLNAFTLTPNERYIITADRDEHIRVSWFPKGYNIEMYCLGHFKFVSAVHIPTSDPSTLISGGGDPMLKIWDWMTGALKHELPVFEVIEPFIAVRVSKRKRGYGGEDDEGNAPEGSGSKGKGGRRKKGKKGPKETEAPAGQEEGEDTPRPEGAEKKEEEKLEKEKVLVIHRIESIESESGLHIVFSAVGATALFSFPYKLDVAPTDIRVIDFGKPVLDFSITGDAQVLVQLDAAWVSDASTASVTESTMVKVLKFSEGDLREDSETLKPLIDSLNSTSLLSATPEFLKRLALYSDLTSMPKNAEPEDDLGPAALEGMPTMLPIGAPEISSSETAKAKGKAKAELSKKEIGRIKGKQAVLAKAMEIEAGASVAGVARDVKEKKDEDVPERKKARSEVECGSGDGDVQMTEG</sequence>
<evidence type="ECO:0000256" key="8">
    <source>
        <dbReference type="SAM" id="MobiDB-lite"/>
    </source>
</evidence>
<protein>
    <submittedName>
        <fullName evidence="9">WD40 repeat-like protein</fullName>
    </submittedName>
</protein>
<feature type="compositionally biased region" description="Basic residues" evidence="8">
    <location>
        <begin position="281"/>
        <end position="290"/>
    </location>
</feature>
<dbReference type="SMART" id="SM00320">
    <property type="entry name" value="WD40"/>
    <property type="match status" value="3"/>
</dbReference>
<comment type="subcellular location">
    <subcellularLocation>
        <location evidence="1 6">Nucleus</location>
    </subcellularLocation>
</comment>
<comment type="caution">
    <text evidence="9">The sequence shown here is derived from an EMBL/GenBank/DDBJ whole genome shotgun (WGS) entry which is preliminary data.</text>
</comment>
<dbReference type="EMBL" id="MU155342">
    <property type="protein sequence ID" value="KAF9475213.1"/>
    <property type="molecule type" value="Genomic_DNA"/>
</dbReference>
<evidence type="ECO:0000256" key="4">
    <source>
        <dbReference type="ARBA" id="ARBA00022737"/>
    </source>
</evidence>
<dbReference type="InterPro" id="IPR001680">
    <property type="entry name" value="WD40_rpt"/>
</dbReference>
<feature type="region of interest" description="Disordered" evidence="8">
    <location>
        <begin position="261"/>
        <end position="320"/>
    </location>
</feature>
<comment type="pathway">
    <text evidence="6">tRNA modification; N(7)-methylguanine-tRNA biosynthesis.</text>
</comment>
<evidence type="ECO:0000256" key="6">
    <source>
        <dbReference type="HAMAP-Rule" id="MF_03056"/>
    </source>
</evidence>
<dbReference type="Pfam" id="PF00400">
    <property type="entry name" value="WD40"/>
    <property type="match status" value="2"/>
</dbReference>
<organism evidence="9 10">
    <name type="scientific">Pholiota conissans</name>
    <dbReference type="NCBI Taxonomy" id="109636"/>
    <lineage>
        <taxon>Eukaryota</taxon>
        <taxon>Fungi</taxon>
        <taxon>Dikarya</taxon>
        <taxon>Basidiomycota</taxon>
        <taxon>Agaricomycotina</taxon>
        <taxon>Agaricomycetes</taxon>
        <taxon>Agaricomycetidae</taxon>
        <taxon>Agaricales</taxon>
        <taxon>Agaricineae</taxon>
        <taxon>Strophariaceae</taxon>
        <taxon>Pholiota</taxon>
    </lineage>
</organism>
<name>A0A9P5YU74_9AGAR</name>
<proteinExistence type="inferred from homology"/>
<feature type="region of interest" description="Disordered" evidence="8">
    <location>
        <begin position="536"/>
        <end position="570"/>
    </location>
</feature>
<dbReference type="GO" id="GO:0005829">
    <property type="term" value="C:cytosol"/>
    <property type="evidence" value="ECO:0007669"/>
    <property type="project" value="TreeGrafter"/>
</dbReference>
<dbReference type="GO" id="GO:0043527">
    <property type="term" value="C:tRNA methyltransferase complex"/>
    <property type="evidence" value="ECO:0007669"/>
    <property type="project" value="TreeGrafter"/>
</dbReference>
<dbReference type="SUPFAM" id="SSF50978">
    <property type="entry name" value="WD40 repeat-like"/>
    <property type="match status" value="1"/>
</dbReference>
<keyword evidence="2 6" id="KW-0853">WD repeat</keyword>